<dbReference type="EMBL" id="JBHUFV010000100">
    <property type="protein sequence ID" value="MFD1940034.1"/>
    <property type="molecule type" value="Genomic_DNA"/>
</dbReference>
<evidence type="ECO:0000313" key="1">
    <source>
        <dbReference type="EMBL" id="MFD1940034.1"/>
    </source>
</evidence>
<evidence type="ECO:0000313" key="2">
    <source>
        <dbReference type="Proteomes" id="UP001597368"/>
    </source>
</evidence>
<organism evidence="1 2">
    <name type="scientific">Nonomuraea mangrovi</name>
    <dbReference type="NCBI Taxonomy" id="2316207"/>
    <lineage>
        <taxon>Bacteria</taxon>
        <taxon>Bacillati</taxon>
        <taxon>Actinomycetota</taxon>
        <taxon>Actinomycetes</taxon>
        <taxon>Streptosporangiales</taxon>
        <taxon>Streptosporangiaceae</taxon>
        <taxon>Nonomuraea</taxon>
    </lineage>
</organism>
<comment type="caution">
    <text evidence="1">The sequence shown here is derived from an EMBL/GenBank/DDBJ whole genome shotgun (WGS) entry which is preliminary data.</text>
</comment>
<gene>
    <name evidence="1" type="ORF">ACFSKW_52115</name>
</gene>
<proteinExistence type="predicted"/>
<keyword evidence="2" id="KW-1185">Reference proteome</keyword>
<name>A0ABW4THY8_9ACTN</name>
<sequence>MKLSYDELTLTAELLFKGRKSTPTKCQEVTGTELVESPARVTIGVQVKDTCRPWPWEEKSTLDIGYMHQVQFKLKKPLAGRTVVDVDGQRIKVLPSPNQTSH</sequence>
<protein>
    <submittedName>
        <fullName evidence="1">Uncharacterized protein</fullName>
    </submittedName>
</protein>
<dbReference type="Proteomes" id="UP001597368">
    <property type="component" value="Unassembled WGS sequence"/>
</dbReference>
<reference evidence="2" key="1">
    <citation type="journal article" date="2019" name="Int. J. Syst. Evol. Microbiol.">
        <title>The Global Catalogue of Microorganisms (GCM) 10K type strain sequencing project: providing services to taxonomists for standard genome sequencing and annotation.</title>
        <authorList>
            <consortium name="The Broad Institute Genomics Platform"/>
            <consortium name="The Broad Institute Genome Sequencing Center for Infectious Disease"/>
            <person name="Wu L."/>
            <person name="Ma J."/>
        </authorList>
    </citation>
    <scope>NUCLEOTIDE SEQUENCE [LARGE SCALE GENOMIC DNA]</scope>
    <source>
        <strain evidence="2">ICMP 6774ER</strain>
    </source>
</reference>
<accession>A0ABW4THY8</accession>
<dbReference type="RefSeq" id="WP_379582873.1">
    <property type="nucleotide sequence ID" value="NZ_JBHUFV010000100.1"/>
</dbReference>